<evidence type="ECO:0008006" key="6">
    <source>
        <dbReference type="Google" id="ProtNLM"/>
    </source>
</evidence>
<keyword evidence="3" id="KW-0862">Zinc</keyword>
<proteinExistence type="predicted"/>
<comment type="caution">
    <text evidence="4">The sequence shown here is derived from an EMBL/GenBank/DDBJ whole genome shotgun (WGS) entry which is preliminary data.</text>
</comment>
<dbReference type="InterPro" id="IPR013785">
    <property type="entry name" value="Aldolase_TIM"/>
</dbReference>
<evidence type="ECO:0000256" key="3">
    <source>
        <dbReference type="PIRSR" id="PIRSR001359-3"/>
    </source>
</evidence>
<dbReference type="GO" id="GO:0005975">
    <property type="term" value="P:carbohydrate metabolic process"/>
    <property type="evidence" value="ECO:0007669"/>
    <property type="project" value="InterPro"/>
</dbReference>
<protein>
    <recommendedName>
        <fullName evidence="6">Fructose-bisphosphate aldolase</fullName>
    </recommendedName>
</protein>
<comment type="cofactor">
    <cofactor evidence="3">
        <name>Zn(2+)</name>
        <dbReference type="ChEBI" id="CHEBI:29105"/>
    </cofactor>
    <text evidence="3">Binds 2 Zn(2+) ions per subunit. One is catalytic and the other provides a structural contribution.</text>
</comment>
<feature type="binding site" evidence="3">
    <location>
        <position position="133"/>
    </location>
    <ligand>
        <name>Zn(2+)</name>
        <dbReference type="ChEBI" id="CHEBI:29105"/>
        <label>2</label>
    </ligand>
</feature>
<reference evidence="4 5" key="1">
    <citation type="submission" date="2017-05" db="EMBL/GenBank/DDBJ databases">
        <title>The Genome Sequence of Enterococcus mundtii 6B1_DIV0119.</title>
        <authorList>
            <consortium name="The Broad Institute Genomics Platform"/>
            <consortium name="The Broad Institute Genomic Center for Infectious Diseases"/>
            <person name="Earl A."/>
            <person name="Manson A."/>
            <person name="Schwartman J."/>
            <person name="Gilmore M."/>
            <person name="Abouelleil A."/>
            <person name="Cao P."/>
            <person name="Chapman S."/>
            <person name="Cusick C."/>
            <person name="Shea T."/>
            <person name="Young S."/>
            <person name="Neafsey D."/>
            <person name="Nusbaum C."/>
            <person name="Birren B."/>
        </authorList>
    </citation>
    <scope>NUCLEOTIDE SEQUENCE [LARGE SCALE GENOMIC DNA]</scope>
    <source>
        <strain evidence="4 5">6B1_DIV0119</strain>
    </source>
</reference>
<feature type="binding site" evidence="2">
    <location>
        <begin position="207"/>
        <end position="209"/>
    </location>
    <ligand>
        <name>dihydroxyacetone phosphate</name>
        <dbReference type="ChEBI" id="CHEBI:57642"/>
    </ligand>
</feature>
<dbReference type="SUPFAM" id="SSF51569">
    <property type="entry name" value="Aldolase"/>
    <property type="match status" value="1"/>
</dbReference>
<evidence type="ECO:0000256" key="2">
    <source>
        <dbReference type="PIRSR" id="PIRSR001359-2"/>
    </source>
</evidence>
<feature type="binding site" evidence="3">
    <location>
        <position position="82"/>
    </location>
    <ligand>
        <name>Zn(2+)</name>
        <dbReference type="ChEBI" id="CHEBI:29105"/>
        <label>1</label>
        <note>catalytic</note>
    </ligand>
</feature>
<feature type="binding site" evidence="3">
    <location>
        <position position="178"/>
    </location>
    <ligand>
        <name>Zn(2+)</name>
        <dbReference type="ChEBI" id="CHEBI:29105"/>
        <label>1</label>
        <note>catalytic</note>
    </ligand>
</feature>
<dbReference type="PANTHER" id="PTHR30304:SF0">
    <property type="entry name" value="D-TAGATOSE-1,6-BISPHOSPHATE ALDOLASE SUBUNIT GATY-RELATED"/>
    <property type="match status" value="1"/>
</dbReference>
<sequence>MLVTTKELFEQADKNNYAIPAANFFDLDSARTYVKTAERLKKPLILAFAQSHMNMMSLEEAALIGKFLAEKSTSPVALHLDHGQDEAIIKQAIDLGFTSVMIDASEDSFEENVRRSKAIADYAHPFGVVVEAEIGHVGAGDSLESEESDSIYTEFSEAVKFAEATGVDSLAVSIGTAHGHYTGTPKINFDVLQQLYEALAIPLVLHGGSSSGDENLEKCALNGIRKINIFTDFITAAMDKIREEQPENYFDLIHDANEAIAKTLEHYFNVFHTASHE</sequence>
<dbReference type="Pfam" id="PF01116">
    <property type="entry name" value="F_bP_aldolase"/>
    <property type="match status" value="1"/>
</dbReference>
<feature type="binding site" evidence="3">
    <location>
        <position position="103"/>
    </location>
    <ligand>
        <name>Zn(2+)</name>
        <dbReference type="ChEBI" id="CHEBI:29105"/>
        <label>2</label>
    </ligand>
</feature>
<evidence type="ECO:0000313" key="4">
    <source>
        <dbReference type="EMBL" id="OTP25219.1"/>
    </source>
</evidence>
<gene>
    <name evidence="4" type="ORF">A5802_002372</name>
</gene>
<dbReference type="GO" id="GO:0016832">
    <property type="term" value="F:aldehyde-lyase activity"/>
    <property type="evidence" value="ECO:0007669"/>
    <property type="project" value="InterPro"/>
</dbReference>
<dbReference type="PANTHER" id="PTHR30304">
    <property type="entry name" value="D-TAGATOSE-1,6-BISPHOSPHATE ALDOLASE"/>
    <property type="match status" value="1"/>
</dbReference>
<dbReference type="InterPro" id="IPR050246">
    <property type="entry name" value="Class_II_FBP_aldolase"/>
</dbReference>
<evidence type="ECO:0000256" key="1">
    <source>
        <dbReference type="PIRSR" id="PIRSR001359-1"/>
    </source>
</evidence>
<dbReference type="Proteomes" id="UP000195024">
    <property type="component" value="Unassembled WGS sequence"/>
</dbReference>
<dbReference type="AlphaFoldDB" id="A0A1I4P626"/>
<feature type="binding site" evidence="3">
    <location>
        <position position="206"/>
    </location>
    <ligand>
        <name>Zn(2+)</name>
        <dbReference type="ChEBI" id="CHEBI:29105"/>
        <label>1</label>
        <note>catalytic</note>
    </ligand>
</feature>
<feature type="active site" description="Proton donor" evidence="1">
    <location>
        <position position="81"/>
    </location>
</feature>
<dbReference type="GO" id="GO:0008270">
    <property type="term" value="F:zinc ion binding"/>
    <property type="evidence" value="ECO:0007669"/>
    <property type="project" value="InterPro"/>
</dbReference>
<dbReference type="InterPro" id="IPR000771">
    <property type="entry name" value="FBA_II"/>
</dbReference>
<organism evidence="4 5">
    <name type="scientific">Enterococcus mundtii</name>
    <dbReference type="NCBI Taxonomy" id="53346"/>
    <lineage>
        <taxon>Bacteria</taxon>
        <taxon>Bacillati</taxon>
        <taxon>Bacillota</taxon>
        <taxon>Bacilli</taxon>
        <taxon>Lactobacillales</taxon>
        <taxon>Enterococcaceae</taxon>
        <taxon>Enterococcus</taxon>
    </lineage>
</organism>
<name>A0A1I4P626_ENTMU</name>
<feature type="binding site" evidence="2">
    <location>
        <position position="179"/>
    </location>
    <ligand>
        <name>dihydroxyacetone phosphate</name>
        <dbReference type="ChEBI" id="CHEBI:57642"/>
    </ligand>
</feature>
<evidence type="ECO:0000313" key="5">
    <source>
        <dbReference type="Proteomes" id="UP000195024"/>
    </source>
</evidence>
<accession>A0A1I4P626</accession>
<dbReference type="PIRSF" id="PIRSF001359">
    <property type="entry name" value="F_bP_aldolase_II"/>
    <property type="match status" value="1"/>
</dbReference>
<keyword evidence="3" id="KW-0479">Metal-binding</keyword>
<dbReference type="RefSeq" id="WP_074801042.1">
    <property type="nucleotide sequence ID" value="NZ_FOUC01000015.1"/>
</dbReference>
<dbReference type="NCBIfam" id="TIGR00167">
    <property type="entry name" value="cbbA"/>
    <property type="match status" value="1"/>
</dbReference>
<dbReference type="Gene3D" id="3.20.20.70">
    <property type="entry name" value="Aldolase class I"/>
    <property type="match status" value="1"/>
</dbReference>
<dbReference type="CDD" id="cd00947">
    <property type="entry name" value="TBP_aldolase_IIB"/>
    <property type="match status" value="1"/>
</dbReference>
<feature type="binding site" evidence="2">
    <location>
        <begin position="228"/>
        <end position="231"/>
    </location>
    <ligand>
        <name>dihydroxyacetone phosphate</name>
        <dbReference type="ChEBI" id="CHEBI:57642"/>
    </ligand>
</feature>
<dbReference type="EMBL" id="NGMS01000002">
    <property type="protein sequence ID" value="OTP25219.1"/>
    <property type="molecule type" value="Genomic_DNA"/>
</dbReference>